<organism evidence="1 2">
    <name type="scientific">Glossina fuscipes</name>
    <dbReference type="NCBI Taxonomy" id="7396"/>
    <lineage>
        <taxon>Eukaryota</taxon>
        <taxon>Metazoa</taxon>
        <taxon>Ecdysozoa</taxon>
        <taxon>Arthropoda</taxon>
        <taxon>Hexapoda</taxon>
        <taxon>Insecta</taxon>
        <taxon>Pterygota</taxon>
        <taxon>Neoptera</taxon>
        <taxon>Endopterygota</taxon>
        <taxon>Diptera</taxon>
        <taxon>Brachycera</taxon>
        <taxon>Muscomorpha</taxon>
        <taxon>Hippoboscoidea</taxon>
        <taxon>Glossinidae</taxon>
        <taxon>Glossina</taxon>
    </lineage>
</organism>
<dbReference type="RefSeq" id="XP_037881942.1">
    <property type="nucleotide sequence ID" value="XM_038026014.1"/>
</dbReference>
<accession>A0A8U0W9Q3</accession>
<dbReference type="PANTHER" id="PTHR12334:SF6">
    <property type="entry name" value="BAG FAMILY MOLECULAR CHAPERONE REGULATOR 2"/>
    <property type="match status" value="1"/>
</dbReference>
<sequence length="258" mass="29135">MEFDNSPPSDIMCQSDSSANFDDLNGLHSDTSVNSTCNSQPNERNAIADGITNRQIGNSKAVHKNCDLSAHELGLNGRFVTVLDQLDARVEILRKDALKLQEKRDFLHMSIDLIKSNDLMQDLADSEREDIDCYLQRVTARLSTVELNVRTIRDYSQEDSLNKINTLIDLMITMGDPVLSRQRCQLYLNACCSVDEYVNFTDIDADIDECKMNVDVAAGHIDKKFESVLLGCTLDDQKNIKKRLHALMGYLNQQIINQ</sequence>
<keyword evidence="1" id="KW-1185">Reference proteome</keyword>
<dbReference type="KEGG" id="gfs:119632870"/>
<dbReference type="GO" id="GO:0051087">
    <property type="term" value="F:protein-folding chaperone binding"/>
    <property type="evidence" value="ECO:0007669"/>
    <property type="project" value="InterPro"/>
</dbReference>
<evidence type="ECO:0000313" key="2">
    <source>
        <dbReference type="RefSeq" id="XP_037881942.1"/>
    </source>
</evidence>
<dbReference type="GeneID" id="119632870"/>
<protein>
    <submittedName>
        <fullName evidence="2">BAG family molecular chaperone regulator 2-like</fullName>
    </submittedName>
</protein>
<evidence type="ECO:0000313" key="1">
    <source>
        <dbReference type="Proteomes" id="UP000092443"/>
    </source>
</evidence>
<dbReference type="Proteomes" id="UP000092443">
    <property type="component" value="Unplaced"/>
</dbReference>
<dbReference type="GO" id="GO:0050821">
    <property type="term" value="P:protein stabilization"/>
    <property type="evidence" value="ECO:0007669"/>
    <property type="project" value="TreeGrafter"/>
</dbReference>
<gene>
    <name evidence="2" type="primary">LOC119632870</name>
</gene>
<name>A0A8U0W9Q3_9MUSC</name>
<dbReference type="GO" id="GO:0000774">
    <property type="term" value="F:adenyl-nucleotide exchange factor activity"/>
    <property type="evidence" value="ECO:0007669"/>
    <property type="project" value="InterPro"/>
</dbReference>
<dbReference type="PANTHER" id="PTHR12334">
    <property type="entry name" value="BAG FAMILY MOLECULAR CHAPERONE REGULATOR 2"/>
    <property type="match status" value="1"/>
</dbReference>
<proteinExistence type="predicted"/>
<dbReference type="Gene3D" id="1.20.58.890">
    <property type="match status" value="1"/>
</dbReference>
<dbReference type="AlphaFoldDB" id="A0A8U0W9Q3"/>
<dbReference type="InterPro" id="IPR037689">
    <property type="entry name" value="BAG2"/>
</dbReference>
<reference evidence="2" key="1">
    <citation type="submission" date="2025-08" db="UniProtKB">
        <authorList>
            <consortium name="RefSeq"/>
        </authorList>
    </citation>
    <scope>IDENTIFICATION</scope>
    <source>
        <tissue evidence="2">Whole body pupa</tissue>
    </source>
</reference>